<keyword evidence="10" id="KW-1185">Reference proteome</keyword>
<dbReference type="InterPro" id="IPR006330">
    <property type="entry name" value="Ado/ade_deaminase"/>
</dbReference>
<evidence type="ECO:0000256" key="1">
    <source>
        <dbReference type="ARBA" id="ARBA00001947"/>
    </source>
</evidence>
<comment type="caution">
    <text evidence="9">The sequence shown here is derived from an EMBL/GenBank/DDBJ whole genome shotgun (WGS) entry which is preliminary data.</text>
</comment>
<dbReference type="PANTHER" id="PTHR11409:SF42">
    <property type="entry name" value="ADENOSINE DEAMINASE-LIKE PROTEIN"/>
    <property type="match status" value="1"/>
</dbReference>
<keyword evidence="4" id="KW-0378">Hydrolase</keyword>
<sequence length="164" mass="18522">MTMTVCLCRLPALLEARKAGLRVTLHGGEVPGRSEEAMQQLAFHPDRLGHMCYMEDRVKEALLASKIPLELCLTSNIKTQTFPCFQDHHFQEVFLAKHPLVLCTDDSGVFHTSLSQEFAIAMNTFGIQEKDVQRLVAESIDYTFASDAEKLELKRCLLPRLSQI</sequence>
<comment type="catalytic activity">
    <reaction evidence="7">
        <text>N(6)-methyl-AMP + H2O + H(+) = IMP + methylamine</text>
        <dbReference type="Rhea" id="RHEA:16001"/>
        <dbReference type="ChEBI" id="CHEBI:15377"/>
        <dbReference type="ChEBI" id="CHEBI:15378"/>
        <dbReference type="ChEBI" id="CHEBI:58053"/>
        <dbReference type="ChEBI" id="CHEBI:59338"/>
        <dbReference type="ChEBI" id="CHEBI:144842"/>
    </reaction>
    <physiologicalReaction direction="left-to-right" evidence="7">
        <dbReference type="Rhea" id="RHEA:16002"/>
    </physiologicalReaction>
</comment>
<evidence type="ECO:0000256" key="6">
    <source>
        <dbReference type="ARBA" id="ARBA00023080"/>
    </source>
</evidence>
<organism evidence="9 10">
    <name type="scientific">Dunaliella salina</name>
    <name type="common">Green alga</name>
    <name type="synonym">Protococcus salinus</name>
    <dbReference type="NCBI Taxonomy" id="3046"/>
    <lineage>
        <taxon>Eukaryota</taxon>
        <taxon>Viridiplantae</taxon>
        <taxon>Chlorophyta</taxon>
        <taxon>core chlorophytes</taxon>
        <taxon>Chlorophyceae</taxon>
        <taxon>CS clade</taxon>
        <taxon>Chlamydomonadales</taxon>
        <taxon>Dunaliellaceae</taxon>
        <taxon>Dunaliella</taxon>
    </lineage>
</organism>
<accession>A0ABQ7G6D3</accession>
<keyword evidence="5" id="KW-0862">Zinc</keyword>
<evidence type="ECO:0000256" key="3">
    <source>
        <dbReference type="ARBA" id="ARBA00022723"/>
    </source>
</evidence>
<protein>
    <recommendedName>
        <fullName evidence="8">Adenosine deaminase domain-containing protein</fullName>
    </recommendedName>
</protein>
<dbReference type="Pfam" id="PF00962">
    <property type="entry name" value="A_deaminase"/>
    <property type="match status" value="1"/>
</dbReference>
<dbReference type="EMBL" id="MU070072">
    <property type="protein sequence ID" value="KAF5830166.1"/>
    <property type="molecule type" value="Genomic_DNA"/>
</dbReference>
<proteinExistence type="inferred from homology"/>
<dbReference type="PANTHER" id="PTHR11409">
    <property type="entry name" value="ADENOSINE DEAMINASE"/>
    <property type="match status" value="1"/>
</dbReference>
<dbReference type="SUPFAM" id="SSF51556">
    <property type="entry name" value="Metallo-dependent hydrolases"/>
    <property type="match status" value="1"/>
</dbReference>
<comment type="similarity">
    <text evidence="2">Belongs to the metallo-dependent hydrolases superfamily. Adenosine and AMP deaminases family.</text>
</comment>
<dbReference type="Gene3D" id="3.20.20.140">
    <property type="entry name" value="Metal-dependent hydrolases"/>
    <property type="match status" value="1"/>
</dbReference>
<feature type="domain" description="Adenosine deaminase" evidence="8">
    <location>
        <begin position="15"/>
        <end position="154"/>
    </location>
</feature>
<evidence type="ECO:0000256" key="7">
    <source>
        <dbReference type="ARBA" id="ARBA00048787"/>
    </source>
</evidence>
<comment type="cofactor">
    <cofactor evidence="1">
        <name>Zn(2+)</name>
        <dbReference type="ChEBI" id="CHEBI:29105"/>
    </cofactor>
</comment>
<evidence type="ECO:0000313" key="9">
    <source>
        <dbReference type="EMBL" id="KAF5830166.1"/>
    </source>
</evidence>
<dbReference type="Proteomes" id="UP000815325">
    <property type="component" value="Unassembled WGS sequence"/>
</dbReference>
<reference evidence="9" key="1">
    <citation type="submission" date="2017-08" db="EMBL/GenBank/DDBJ databases">
        <authorList>
            <person name="Polle J.E."/>
            <person name="Barry K."/>
            <person name="Cushman J."/>
            <person name="Schmutz J."/>
            <person name="Tran D."/>
            <person name="Hathwaick L.T."/>
            <person name="Yim W.C."/>
            <person name="Jenkins J."/>
            <person name="Mckie-Krisberg Z.M."/>
            <person name="Prochnik S."/>
            <person name="Lindquist E."/>
            <person name="Dockter R.B."/>
            <person name="Adam C."/>
            <person name="Molina H."/>
            <person name="Bunkerborg J."/>
            <person name="Jin E."/>
            <person name="Buchheim M."/>
            <person name="Magnuson J."/>
        </authorList>
    </citation>
    <scope>NUCLEOTIDE SEQUENCE</scope>
    <source>
        <strain evidence="9">CCAP 19/18</strain>
    </source>
</reference>
<name>A0ABQ7G6D3_DUNSA</name>
<evidence type="ECO:0000256" key="5">
    <source>
        <dbReference type="ARBA" id="ARBA00022833"/>
    </source>
</evidence>
<evidence type="ECO:0000256" key="4">
    <source>
        <dbReference type="ARBA" id="ARBA00022801"/>
    </source>
</evidence>
<gene>
    <name evidence="9" type="ORF">DUNSADRAFT_14943</name>
</gene>
<keyword evidence="3" id="KW-0479">Metal-binding</keyword>
<evidence type="ECO:0000259" key="8">
    <source>
        <dbReference type="Pfam" id="PF00962"/>
    </source>
</evidence>
<evidence type="ECO:0000256" key="2">
    <source>
        <dbReference type="ARBA" id="ARBA00006676"/>
    </source>
</evidence>
<dbReference type="InterPro" id="IPR032466">
    <property type="entry name" value="Metal_Hydrolase"/>
</dbReference>
<keyword evidence="6" id="KW-0546">Nucleotide metabolism</keyword>
<dbReference type="InterPro" id="IPR001365">
    <property type="entry name" value="A_deaminase_dom"/>
</dbReference>
<evidence type="ECO:0000313" key="10">
    <source>
        <dbReference type="Proteomes" id="UP000815325"/>
    </source>
</evidence>